<dbReference type="SUPFAM" id="SSF57701">
    <property type="entry name" value="Zn2/Cys6 DNA-binding domain"/>
    <property type="match status" value="1"/>
</dbReference>
<evidence type="ECO:0000256" key="2">
    <source>
        <dbReference type="SAM" id="MobiDB-lite"/>
    </source>
</evidence>
<keyword evidence="5" id="KW-1185">Reference proteome</keyword>
<gene>
    <name evidence="4" type="ORF">BCR38DRAFT_333608</name>
</gene>
<proteinExistence type="predicted"/>
<dbReference type="AlphaFoldDB" id="A0A1Y2EF99"/>
<dbReference type="PANTHER" id="PTHR38111">
    <property type="entry name" value="ZN(2)-C6 FUNGAL-TYPE DOMAIN-CONTAINING PROTEIN-RELATED"/>
    <property type="match status" value="1"/>
</dbReference>
<dbReference type="RefSeq" id="XP_040719425.1">
    <property type="nucleotide sequence ID" value="XM_040855241.1"/>
</dbReference>
<organism evidence="4 5">
    <name type="scientific">Pseudomassariella vexata</name>
    <dbReference type="NCBI Taxonomy" id="1141098"/>
    <lineage>
        <taxon>Eukaryota</taxon>
        <taxon>Fungi</taxon>
        <taxon>Dikarya</taxon>
        <taxon>Ascomycota</taxon>
        <taxon>Pezizomycotina</taxon>
        <taxon>Sordariomycetes</taxon>
        <taxon>Xylariomycetidae</taxon>
        <taxon>Amphisphaeriales</taxon>
        <taxon>Pseudomassariaceae</taxon>
        <taxon>Pseudomassariella</taxon>
    </lineage>
</organism>
<keyword evidence="1" id="KW-0539">Nucleus</keyword>
<dbReference type="PANTHER" id="PTHR38111:SF9">
    <property type="entry name" value="ZN(2)-C6 FUNGAL-TYPE DOMAIN-CONTAINING PROTEIN"/>
    <property type="match status" value="1"/>
</dbReference>
<accession>A0A1Y2EF99</accession>
<dbReference type="SMART" id="SM00066">
    <property type="entry name" value="GAL4"/>
    <property type="match status" value="1"/>
</dbReference>
<dbReference type="InterPro" id="IPR001138">
    <property type="entry name" value="Zn2Cys6_DnaBD"/>
</dbReference>
<feature type="region of interest" description="Disordered" evidence="2">
    <location>
        <begin position="62"/>
        <end position="82"/>
    </location>
</feature>
<evidence type="ECO:0000259" key="3">
    <source>
        <dbReference type="PROSITE" id="PS50048"/>
    </source>
</evidence>
<evidence type="ECO:0000313" key="4">
    <source>
        <dbReference type="EMBL" id="ORY69475.1"/>
    </source>
</evidence>
<protein>
    <recommendedName>
        <fullName evidence="3">Zn(2)-C6 fungal-type domain-containing protein</fullName>
    </recommendedName>
</protein>
<evidence type="ECO:0000313" key="5">
    <source>
        <dbReference type="Proteomes" id="UP000193689"/>
    </source>
</evidence>
<dbReference type="Pfam" id="PF00172">
    <property type="entry name" value="Zn_clus"/>
    <property type="match status" value="1"/>
</dbReference>
<dbReference type="EMBL" id="MCFJ01000002">
    <property type="protein sequence ID" value="ORY69475.1"/>
    <property type="molecule type" value="Genomic_DNA"/>
</dbReference>
<dbReference type="Proteomes" id="UP000193689">
    <property type="component" value="Unassembled WGS sequence"/>
</dbReference>
<sequence>MVGVKGKYKGCNTCRNRRVKCDNTRPFCKKCIDHGRACEGYERETVFIVGTVDDKGRCALHPPRNLQRSKKAKTSAESSEPAKVEFSAVQPLQPAWDETIALASVGGLHQVRFVALHTNLDSVRQQQAGNPETGEVKLVLPTSQRVDVRPTFRKEDFKLNSQCFIHLPESSSSQRAGKNSNEGLCLFIYEHNSSAAYSNKAPWKDPAAIINPIRQLGPGYCQTFPAHHFFTRIYRPNAIFASLLNRRPTHLASSEWMLDPWKQHPKTSLDNLLDIIALLPTLVARADQITPLPPSMGRRLKAKDLLNNCASIEKQLENWYAGIEQAAAANRDNPLLYWIGEPSLHAQIPFADTFAFASPALGLAHIYYWSSLITLHTCMHSLIEAIFESGGGATTNNYGFLTDLSPSLDPVKYNCREIRKLAANVCRGLDWALGPGVGQPDLMAAPLWVVENFYEGIHGELEGFWCEGFRARMVERAKAVEEEMVGEGRGWVEVGRLG</sequence>
<name>A0A1Y2EF99_9PEZI</name>
<dbReference type="STRING" id="1141098.A0A1Y2EF99"/>
<dbReference type="GO" id="GO:0000981">
    <property type="term" value="F:DNA-binding transcription factor activity, RNA polymerase II-specific"/>
    <property type="evidence" value="ECO:0007669"/>
    <property type="project" value="InterPro"/>
</dbReference>
<feature type="domain" description="Zn(2)-C6 fungal-type" evidence="3">
    <location>
        <begin position="10"/>
        <end position="38"/>
    </location>
</feature>
<dbReference type="InterPro" id="IPR053178">
    <property type="entry name" value="Osmoadaptation_assoc"/>
</dbReference>
<dbReference type="InterPro" id="IPR036864">
    <property type="entry name" value="Zn2-C6_fun-type_DNA-bd_sf"/>
</dbReference>
<dbReference type="GeneID" id="63771453"/>
<dbReference type="OrthoDB" id="3145928at2759"/>
<dbReference type="PROSITE" id="PS00463">
    <property type="entry name" value="ZN2_CY6_FUNGAL_1"/>
    <property type="match status" value="1"/>
</dbReference>
<dbReference type="GO" id="GO:0008270">
    <property type="term" value="F:zinc ion binding"/>
    <property type="evidence" value="ECO:0007669"/>
    <property type="project" value="InterPro"/>
</dbReference>
<evidence type="ECO:0000256" key="1">
    <source>
        <dbReference type="ARBA" id="ARBA00023242"/>
    </source>
</evidence>
<dbReference type="Gene3D" id="4.10.240.10">
    <property type="entry name" value="Zn(2)-C6 fungal-type DNA-binding domain"/>
    <property type="match status" value="1"/>
</dbReference>
<dbReference type="InParanoid" id="A0A1Y2EF99"/>
<dbReference type="PROSITE" id="PS50048">
    <property type="entry name" value="ZN2_CY6_FUNGAL_2"/>
    <property type="match status" value="1"/>
</dbReference>
<comment type="caution">
    <text evidence="4">The sequence shown here is derived from an EMBL/GenBank/DDBJ whole genome shotgun (WGS) entry which is preliminary data.</text>
</comment>
<reference evidence="4 5" key="1">
    <citation type="submission" date="2016-07" db="EMBL/GenBank/DDBJ databases">
        <title>Pervasive Adenine N6-methylation of Active Genes in Fungi.</title>
        <authorList>
            <consortium name="DOE Joint Genome Institute"/>
            <person name="Mondo S.J."/>
            <person name="Dannebaum R.O."/>
            <person name="Kuo R.C."/>
            <person name="Labutti K."/>
            <person name="Haridas S."/>
            <person name="Kuo A."/>
            <person name="Salamov A."/>
            <person name="Ahrendt S.R."/>
            <person name="Lipzen A."/>
            <person name="Sullivan W."/>
            <person name="Andreopoulos W.B."/>
            <person name="Clum A."/>
            <person name="Lindquist E."/>
            <person name="Daum C."/>
            <person name="Ramamoorthy G.K."/>
            <person name="Gryganskyi A."/>
            <person name="Culley D."/>
            <person name="Magnuson J.K."/>
            <person name="James T.Y."/>
            <person name="O'Malley M.A."/>
            <person name="Stajich J.E."/>
            <person name="Spatafora J.W."/>
            <person name="Visel A."/>
            <person name="Grigoriev I.V."/>
        </authorList>
    </citation>
    <scope>NUCLEOTIDE SEQUENCE [LARGE SCALE GENOMIC DNA]</scope>
    <source>
        <strain evidence="4 5">CBS 129021</strain>
    </source>
</reference>
<dbReference type="CDD" id="cd00067">
    <property type="entry name" value="GAL4"/>
    <property type="match status" value="1"/>
</dbReference>